<dbReference type="Gene3D" id="3.90.70.80">
    <property type="match status" value="1"/>
</dbReference>
<dbReference type="InterPro" id="IPR050704">
    <property type="entry name" value="Peptidase_C85-like"/>
</dbReference>
<feature type="region of interest" description="Disordered" evidence="1">
    <location>
        <begin position="350"/>
        <end position="374"/>
    </location>
</feature>
<gene>
    <name evidence="3" type="ORF">L203_100514</name>
</gene>
<evidence type="ECO:0000313" key="3">
    <source>
        <dbReference type="EMBL" id="WVN85369.1"/>
    </source>
</evidence>
<sequence length="526" mass="58550">MDRLSPGPSPSTSATLPPPTNSISPLSAAMPHIRSHTKLVVKDHTARPLRILPDEKVKWSSLVLHEVSPGASGSTNMLDSPRIIVRKRKRRNADLNGEYTAFSLRGGGRPQKSRAKRNHTDNTVYQPQTLQNSRRTTRSKARRAGSPSDVIITSLEEIKLEDVSVKSEITRLGLTLRDVQGDGNCLFRCLSDQLYGTEKHHLEMRKLVCDYLYLHKDTMQGFVVPFMREGEEYDGYVERMRQSKQFGSHIEIQAAARIFKRDIRVVMSTASFTIPWYAESPSLHVARKHGHTHRRDSVDDIPDSIPSPIDGRTMLWLALFSQAEHFQSIRRLGDKENGSAGIEDRLAIPHEKDTSEAARRARGELLDESSTKKPSQALVSQVMASLPARHNVTLEQAQDVLARVKGNLGEAVEILLEEVNFDAEDASEVSSDKRVEDMLCEPGSLAASLNTLSSTTGTRSRSTSLSDKSRVDSEISDDAEQKSVSSGYTTISEGSSIARKQVKRQIRTRSSYDWIHAHGKPPLAMV</sequence>
<dbReference type="GeneID" id="91084730"/>
<dbReference type="Proteomes" id="UP000094043">
    <property type="component" value="Chromosome 1"/>
</dbReference>
<reference evidence="3" key="1">
    <citation type="submission" date="2016-06" db="EMBL/GenBank/DDBJ databases">
        <authorList>
            <person name="Cuomo C."/>
            <person name="Litvintseva A."/>
            <person name="Heitman J."/>
            <person name="Chen Y."/>
            <person name="Sun S."/>
            <person name="Springer D."/>
            <person name="Dromer F."/>
            <person name="Young S."/>
            <person name="Zeng Q."/>
            <person name="Chapman S."/>
            <person name="Gujja S."/>
            <person name="Saif S."/>
            <person name="Birren B."/>
        </authorList>
    </citation>
    <scope>NUCLEOTIDE SEQUENCE</scope>
    <source>
        <strain evidence="3">CBS 7841</strain>
    </source>
</reference>
<dbReference type="SUPFAM" id="SSF54001">
    <property type="entry name" value="Cysteine proteinases"/>
    <property type="match status" value="1"/>
</dbReference>
<feature type="region of interest" description="Disordered" evidence="1">
    <location>
        <begin position="450"/>
        <end position="488"/>
    </location>
</feature>
<dbReference type="KEGG" id="cdep:91084730"/>
<dbReference type="PANTHER" id="PTHR12419:SF7">
    <property type="entry name" value="OTU DOMAIN-CONTAINING PROTEIN 3"/>
    <property type="match status" value="1"/>
</dbReference>
<dbReference type="CDD" id="cd22771">
    <property type="entry name" value="OTU_plant_OTU7-like"/>
    <property type="match status" value="1"/>
</dbReference>
<reference evidence="3" key="2">
    <citation type="journal article" date="2022" name="Elife">
        <title>Obligate sexual reproduction of a homothallic fungus closely related to the Cryptococcus pathogenic species complex.</title>
        <authorList>
            <person name="Passer A.R."/>
            <person name="Clancey S.A."/>
            <person name="Shea T."/>
            <person name="David-Palma M."/>
            <person name="Averette A.F."/>
            <person name="Boekhout T."/>
            <person name="Porcel B.M."/>
            <person name="Nowrousian M."/>
            <person name="Cuomo C.A."/>
            <person name="Sun S."/>
            <person name="Heitman J."/>
            <person name="Coelho M.A."/>
        </authorList>
    </citation>
    <scope>NUCLEOTIDE SEQUENCE</scope>
    <source>
        <strain evidence="3">CBS 7841</strain>
    </source>
</reference>
<keyword evidence="4" id="KW-1185">Reference proteome</keyword>
<feature type="compositionally biased region" description="Basic and acidic residues" evidence="1">
    <location>
        <begin position="350"/>
        <end position="371"/>
    </location>
</feature>
<dbReference type="AlphaFoldDB" id="A0AAJ8JNB2"/>
<dbReference type="InterPro" id="IPR038765">
    <property type="entry name" value="Papain-like_cys_pep_sf"/>
</dbReference>
<feature type="region of interest" description="Disordered" evidence="1">
    <location>
        <begin position="1"/>
        <end position="27"/>
    </location>
</feature>
<dbReference type="PROSITE" id="PS50802">
    <property type="entry name" value="OTU"/>
    <property type="match status" value="1"/>
</dbReference>
<accession>A0AAJ8JNB2</accession>
<evidence type="ECO:0000259" key="2">
    <source>
        <dbReference type="PROSITE" id="PS50802"/>
    </source>
</evidence>
<proteinExistence type="predicted"/>
<evidence type="ECO:0000313" key="4">
    <source>
        <dbReference type="Proteomes" id="UP000094043"/>
    </source>
</evidence>
<feature type="compositionally biased region" description="Low complexity" evidence="1">
    <location>
        <begin position="450"/>
        <end position="466"/>
    </location>
</feature>
<dbReference type="Pfam" id="PF02338">
    <property type="entry name" value="OTU"/>
    <property type="match status" value="1"/>
</dbReference>
<dbReference type="RefSeq" id="XP_066066070.1">
    <property type="nucleotide sequence ID" value="XM_066209973.1"/>
</dbReference>
<dbReference type="EMBL" id="CP143784">
    <property type="protein sequence ID" value="WVN85369.1"/>
    <property type="molecule type" value="Genomic_DNA"/>
</dbReference>
<dbReference type="InterPro" id="IPR003323">
    <property type="entry name" value="OTU_dom"/>
</dbReference>
<reference evidence="3" key="3">
    <citation type="submission" date="2024-01" db="EMBL/GenBank/DDBJ databases">
        <authorList>
            <person name="Coelho M.A."/>
            <person name="David-Palma M."/>
            <person name="Shea T."/>
            <person name="Sun S."/>
            <person name="Cuomo C.A."/>
            <person name="Heitman J."/>
        </authorList>
    </citation>
    <scope>NUCLEOTIDE SEQUENCE</scope>
    <source>
        <strain evidence="3">CBS 7841</strain>
    </source>
</reference>
<name>A0AAJ8JNB2_9TREE</name>
<feature type="compositionally biased region" description="Polar residues" evidence="1">
    <location>
        <begin position="121"/>
        <end position="132"/>
    </location>
</feature>
<protein>
    <recommendedName>
        <fullName evidence="2">OTU domain-containing protein</fullName>
    </recommendedName>
</protein>
<organism evidence="3 4">
    <name type="scientific">Cryptococcus depauperatus CBS 7841</name>
    <dbReference type="NCBI Taxonomy" id="1295531"/>
    <lineage>
        <taxon>Eukaryota</taxon>
        <taxon>Fungi</taxon>
        <taxon>Dikarya</taxon>
        <taxon>Basidiomycota</taxon>
        <taxon>Agaricomycotina</taxon>
        <taxon>Tremellomycetes</taxon>
        <taxon>Tremellales</taxon>
        <taxon>Cryptococcaceae</taxon>
        <taxon>Cryptococcus</taxon>
    </lineage>
</organism>
<feature type="domain" description="OTU" evidence="2">
    <location>
        <begin position="174"/>
        <end position="332"/>
    </location>
</feature>
<dbReference type="PANTHER" id="PTHR12419">
    <property type="entry name" value="OTU DOMAIN CONTAINING PROTEIN"/>
    <property type="match status" value="1"/>
</dbReference>
<evidence type="ECO:0000256" key="1">
    <source>
        <dbReference type="SAM" id="MobiDB-lite"/>
    </source>
</evidence>
<dbReference type="GO" id="GO:0016579">
    <property type="term" value="P:protein deubiquitination"/>
    <property type="evidence" value="ECO:0007669"/>
    <property type="project" value="TreeGrafter"/>
</dbReference>
<feature type="region of interest" description="Disordered" evidence="1">
    <location>
        <begin position="104"/>
        <end position="146"/>
    </location>
</feature>
<dbReference type="GO" id="GO:0004843">
    <property type="term" value="F:cysteine-type deubiquitinase activity"/>
    <property type="evidence" value="ECO:0007669"/>
    <property type="project" value="TreeGrafter"/>
</dbReference>